<proteinExistence type="predicted"/>
<reference evidence="4" key="1">
    <citation type="journal article" date="2019" name="Sci. Rep.">
        <title>Draft genome of Tanacetum cinerariifolium, the natural source of mosquito coil.</title>
        <authorList>
            <person name="Yamashiro T."/>
            <person name="Shiraishi A."/>
            <person name="Satake H."/>
            <person name="Nakayama K."/>
        </authorList>
    </citation>
    <scope>NUCLEOTIDE SEQUENCE</scope>
</reference>
<dbReference type="Gene3D" id="3.60.10.10">
    <property type="entry name" value="Endonuclease/exonuclease/phosphatase"/>
    <property type="match status" value="1"/>
</dbReference>
<sequence>MSNSGRYRSKKDDLAKISVYVFITNFPDNCSAKDLFNVCKQYGHVVDSFIPNKRSNAGKRFSFVRFINVFNNERLVDNLSTVWIGRRKLQANLTRCERSTSRGDKKMAKEKDGRKENINHSVEKVNGDMNTKLFSTSQNSFAHAVIGKNHMEGVENDMSPVVVLDDECLVEKDISKLLFGRVKEFASLANLKVAICNEGFEELKISYMGESRVKLDFGSVESIKKFQENVGIGSWFSCIKHADMDFVIEGRVAWVEIEGIPFKLWSNNTFKRIANRASETTGWVPDFADEEEEDQEENLSKDGGLDNDVSGINDGESEMDEVPETFFGEEGVKKTVAEKGGKDEQEGDSLEFPPSFTPNEDSVAVTLKDAEIQNYGEYNVVRSSKNHSTDPFGLYAILNKKMGASHNVEKAKFESSYPPGYLPNEDGFSKVVTPNDVEELSGQNIQKEEGECVSIKGQNRKKATSDNHDSCCSGHFKKSTGPHSGGSIIQRIEELVHVGQVMGYDMCWGNFSFDYAYSEAVGKSVGNLCVWDDTMFQKLNRTVSDYFVMIRGMWVPSGKNLRSHICNWEGDVITMGDFKEVLTSSERFGSIFNKIGVKFFNEFIANACLVEIPLGGCSYTWCHKSANKMSKLDRFLISDSLLSTSPGISSASLDRYLSDHRLILMRESYQDYGPTPFKFYHYRFEYHDFEKFMVESWKEMSISDSNDYRRQEIVCKIQDLEKIEIMEMAQKAKIKWAVEGDENSKYYHGVINKKRSKLAIRGVLVDGTWIESPPLVKKAFFDHFKSQFEQPCSSDILLDSDFTNKDCGVDKSPGPDGFTFGFYRRYWNLIEGDIFKAVDWFFQHGIIPNGGNLSFITLIPKIPNANMVKDFRPISLIGSVYKIIAKILANRLVTVLGDIVSESQYAFMKDRQILDGPFILNELVQWCKVVDAGLFSGIRLDKSTSITHLFYADDAIFMGQWNCFNIDIITRVLDIFHKASGLRINMTKSKLLRVSVDQAIVEQAVLERMVTRLSRWKIKTISIGGRLTLLKSVLGLTPLYHMSMFKVPKKVLQLMETIRSRFFNGADSTTRKHSWVSWKKTMASKDTRAIHGPDGKIEKKANASYPPTWPSIIQEIGVMQSKGIDILNYIKPKCGNGSSTSFWKDTWRGEIAFKELFPRLYMLENMKDGTVAKKLAHEDLEWSFRRNSRSGSEMQQLDSLKDKIVGVILGNSRDRWTWSLEGSGEFLVSFLRKAIDLIHLPQSGIKTRWIKEVPIKINILAWKVSNDYLPTRTNLSRRERMPSFNSIVRAFASLGHDLVVDMKRKVGNEDRDVRQTQNSKYSESLETPPIKRKVGRPKKSVRANENKSSSVKRRGRPRKSNDEEKNQTIGSKGKKHKASSKSKKKKKSKISDAENNRNSKIRTRTTPTTLFNAMAILNDDRKSVYMKWVLEV</sequence>
<protein>
    <submittedName>
        <fullName evidence="4">RNA-directed DNA polymerase, eukaryota</fullName>
    </submittedName>
</protein>
<dbReference type="CDD" id="cd00590">
    <property type="entry name" value="RRM_SF"/>
    <property type="match status" value="1"/>
</dbReference>
<dbReference type="InterPro" id="IPR000504">
    <property type="entry name" value="RRM_dom"/>
</dbReference>
<dbReference type="SUPFAM" id="SSF54928">
    <property type="entry name" value="RNA-binding domain, RBD"/>
    <property type="match status" value="1"/>
</dbReference>
<evidence type="ECO:0000259" key="3">
    <source>
        <dbReference type="PROSITE" id="PS50102"/>
    </source>
</evidence>
<keyword evidence="4" id="KW-0695">RNA-directed DNA polymerase</keyword>
<feature type="compositionally biased region" description="Acidic residues" evidence="2">
    <location>
        <begin position="287"/>
        <end position="297"/>
    </location>
</feature>
<feature type="compositionally biased region" description="Polar residues" evidence="2">
    <location>
        <begin position="1315"/>
        <end position="1325"/>
    </location>
</feature>
<dbReference type="SUPFAM" id="SSF56219">
    <property type="entry name" value="DNase I-like"/>
    <property type="match status" value="1"/>
</dbReference>
<feature type="compositionally biased region" description="Basic and acidic residues" evidence="2">
    <location>
        <begin position="330"/>
        <end position="344"/>
    </location>
</feature>
<organism evidence="4">
    <name type="scientific">Tanacetum cinerariifolium</name>
    <name type="common">Dalmatian daisy</name>
    <name type="synonym">Chrysanthemum cinerariifolium</name>
    <dbReference type="NCBI Taxonomy" id="118510"/>
    <lineage>
        <taxon>Eukaryota</taxon>
        <taxon>Viridiplantae</taxon>
        <taxon>Streptophyta</taxon>
        <taxon>Embryophyta</taxon>
        <taxon>Tracheophyta</taxon>
        <taxon>Spermatophyta</taxon>
        <taxon>Magnoliopsida</taxon>
        <taxon>eudicotyledons</taxon>
        <taxon>Gunneridae</taxon>
        <taxon>Pentapetalae</taxon>
        <taxon>asterids</taxon>
        <taxon>campanulids</taxon>
        <taxon>Asterales</taxon>
        <taxon>Asteraceae</taxon>
        <taxon>Asteroideae</taxon>
        <taxon>Anthemideae</taxon>
        <taxon>Anthemidinae</taxon>
        <taxon>Tanacetum</taxon>
    </lineage>
</organism>
<feature type="compositionally biased region" description="Basic residues" evidence="2">
    <location>
        <begin position="1372"/>
        <end position="1388"/>
    </location>
</feature>
<dbReference type="InterPro" id="IPR017956">
    <property type="entry name" value="AT_hook_DNA-bd_motif"/>
</dbReference>
<dbReference type="EMBL" id="BKCJ010062996">
    <property type="protein sequence ID" value="GEW54665.1"/>
    <property type="molecule type" value="Genomic_DNA"/>
</dbReference>
<dbReference type="InterPro" id="IPR035979">
    <property type="entry name" value="RBD_domain_sf"/>
</dbReference>
<evidence type="ECO:0000313" key="4">
    <source>
        <dbReference type="EMBL" id="GEW54665.1"/>
    </source>
</evidence>
<dbReference type="SMART" id="SM00360">
    <property type="entry name" value="RRM"/>
    <property type="match status" value="1"/>
</dbReference>
<dbReference type="SMART" id="SM00384">
    <property type="entry name" value="AT_hook"/>
    <property type="match status" value="2"/>
</dbReference>
<gene>
    <name evidence="4" type="ORF">Tci_226641</name>
</gene>
<evidence type="ECO:0000256" key="2">
    <source>
        <dbReference type="SAM" id="MobiDB-lite"/>
    </source>
</evidence>
<keyword evidence="4" id="KW-0808">Transferase</keyword>
<evidence type="ECO:0000256" key="1">
    <source>
        <dbReference type="PROSITE-ProRule" id="PRU00176"/>
    </source>
</evidence>
<dbReference type="Pfam" id="PF00076">
    <property type="entry name" value="RRM_1"/>
    <property type="match status" value="1"/>
</dbReference>
<feature type="compositionally biased region" description="Basic residues" evidence="2">
    <location>
        <begin position="1330"/>
        <end position="1341"/>
    </location>
</feature>
<feature type="region of interest" description="Disordered" evidence="2">
    <location>
        <begin position="99"/>
        <end position="119"/>
    </location>
</feature>
<keyword evidence="4" id="KW-0548">Nucleotidyltransferase</keyword>
<name>A0A699GVZ6_TANCI</name>
<dbReference type="GO" id="GO:0003677">
    <property type="term" value="F:DNA binding"/>
    <property type="evidence" value="ECO:0007669"/>
    <property type="project" value="InterPro"/>
</dbReference>
<accession>A0A699GVZ6</accession>
<dbReference type="GO" id="GO:0003723">
    <property type="term" value="F:RNA binding"/>
    <property type="evidence" value="ECO:0007669"/>
    <property type="project" value="UniProtKB-UniRule"/>
</dbReference>
<feature type="region of interest" description="Disordered" evidence="2">
    <location>
        <begin position="283"/>
        <end position="360"/>
    </location>
</feature>
<feature type="domain" description="RRM" evidence="3">
    <location>
        <begin position="19"/>
        <end position="96"/>
    </location>
</feature>
<dbReference type="GO" id="GO:0003964">
    <property type="term" value="F:RNA-directed DNA polymerase activity"/>
    <property type="evidence" value="ECO:0007669"/>
    <property type="project" value="UniProtKB-KW"/>
</dbReference>
<dbReference type="PANTHER" id="PTHR33116:SF79">
    <property type="entry name" value="REVERSE TRANSCRIPTASE DOMAIN, ZINC FINGER, CCHC-TYPE-RELATED"/>
    <property type="match status" value="1"/>
</dbReference>
<feature type="region of interest" description="Disordered" evidence="2">
    <location>
        <begin position="1309"/>
        <end position="1406"/>
    </location>
</feature>
<dbReference type="InterPro" id="IPR012677">
    <property type="entry name" value="Nucleotide-bd_a/b_plait_sf"/>
</dbReference>
<dbReference type="Gene3D" id="3.30.70.330">
    <property type="match status" value="1"/>
</dbReference>
<dbReference type="PANTHER" id="PTHR33116">
    <property type="entry name" value="REVERSE TRANSCRIPTASE ZINC-BINDING DOMAIN-CONTAINING PROTEIN-RELATED-RELATED"/>
    <property type="match status" value="1"/>
</dbReference>
<dbReference type="PROSITE" id="PS50102">
    <property type="entry name" value="RRM"/>
    <property type="match status" value="1"/>
</dbReference>
<dbReference type="InterPro" id="IPR036691">
    <property type="entry name" value="Endo/exonu/phosph_ase_sf"/>
</dbReference>
<comment type="caution">
    <text evidence="4">The sequence shown here is derived from an EMBL/GenBank/DDBJ whole genome shotgun (WGS) entry which is preliminary data.</text>
</comment>
<keyword evidence="1" id="KW-0694">RNA-binding</keyword>